<name>A0ABW7Y017_STRCE</name>
<dbReference type="Proteomes" id="UP001612415">
    <property type="component" value="Unassembled WGS sequence"/>
</dbReference>
<sequence length="50" mass="5551">MADHVHVRLSQGLSVSETGELIEHSRCRCGATWTKVYEADGGEPEHPTWS</sequence>
<evidence type="ECO:0000313" key="2">
    <source>
        <dbReference type="Proteomes" id="UP001612415"/>
    </source>
</evidence>
<dbReference type="EMBL" id="JBITDC010000004">
    <property type="protein sequence ID" value="MFI5675687.1"/>
    <property type="molecule type" value="Genomic_DNA"/>
</dbReference>
<comment type="caution">
    <text evidence="1">The sequence shown here is derived from an EMBL/GenBank/DDBJ whole genome shotgun (WGS) entry which is preliminary data.</text>
</comment>
<proteinExistence type="predicted"/>
<accession>A0ABW7Y017</accession>
<dbReference type="RefSeq" id="WP_398656469.1">
    <property type="nucleotide sequence ID" value="NZ_JBITDC010000004.1"/>
</dbReference>
<protein>
    <submittedName>
        <fullName evidence="1">Uncharacterized protein</fullName>
    </submittedName>
</protein>
<keyword evidence="2" id="KW-1185">Reference proteome</keyword>
<reference evidence="1 2" key="1">
    <citation type="submission" date="2024-10" db="EMBL/GenBank/DDBJ databases">
        <title>The Natural Products Discovery Center: Release of the First 8490 Sequenced Strains for Exploring Actinobacteria Biosynthetic Diversity.</title>
        <authorList>
            <person name="Kalkreuter E."/>
            <person name="Kautsar S.A."/>
            <person name="Yang D."/>
            <person name="Bader C.D."/>
            <person name="Teijaro C.N."/>
            <person name="Fluegel L."/>
            <person name="Davis C.M."/>
            <person name="Simpson J.R."/>
            <person name="Lauterbach L."/>
            <person name="Steele A.D."/>
            <person name="Gui C."/>
            <person name="Meng S."/>
            <person name="Li G."/>
            <person name="Viehrig K."/>
            <person name="Ye F."/>
            <person name="Su P."/>
            <person name="Kiefer A.F."/>
            <person name="Nichols A."/>
            <person name="Cepeda A.J."/>
            <person name="Yan W."/>
            <person name="Fan B."/>
            <person name="Jiang Y."/>
            <person name="Adhikari A."/>
            <person name="Zheng C.-J."/>
            <person name="Schuster L."/>
            <person name="Cowan T.M."/>
            <person name="Smanski M.J."/>
            <person name="Chevrette M.G."/>
            <person name="De Carvalho L.P.S."/>
            <person name="Shen B."/>
        </authorList>
    </citation>
    <scope>NUCLEOTIDE SEQUENCE [LARGE SCALE GENOMIC DNA]</scope>
    <source>
        <strain evidence="1 2">NPDC051599</strain>
    </source>
</reference>
<gene>
    <name evidence="1" type="ORF">ACIA8P_13575</name>
</gene>
<organism evidence="1 2">
    <name type="scientific">Streptomyces cellulosae</name>
    <dbReference type="NCBI Taxonomy" id="1968"/>
    <lineage>
        <taxon>Bacteria</taxon>
        <taxon>Bacillati</taxon>
        <taxon>Actinomycetota</taxon>
        <taxon>Actinomycetes</taxon>
        <taxon>Kitasatosporales</taxon>
        <taxon>Streptomycetaceae</taxon>
        <taxon>Streptomyces</taxon>
    </lineage>
</organism>
<evidence type="ECO:0000313" key="1">
    <source>
        <dbReference type="EMBL" id="MFI5675687.1"/>
    </source>
</evidence>